<dbReference type="InterPro" id="IPR043131">
    <property type="entry name" value="BCAT-like_N"/>
</dbReference>
<dbReference type="GO" id="GO:0004084">
    <property type="term" value="F:branched-chain-amino-acid transaminase activity"/>
    <property type="evidence" value="ECO:0007669"/>
    <property type="project" value="UniProtKB-EC"/>
</dbReference>
<dbReference type="PANTHER" id="PTHR42743">
    <property type="entry name" value="AMINO-ACID AMINOTRANSFERASE"/>
    <property type="match status" value="1"/>
</dbReference>
<evidence type="ECO:0000256" key="7">
    <source>
        <dbReference type="ARBA" id="ARBA00013053"/>
    </source>
</evidence>
<evidence type="ECO:0000256" key="13">
    <source>
        <dbReference type="ARBA" id="ARBA00048798"/>
    </source>
</evidence>
<dbReference type="STRING" id="657387.BH688_15950"/>
<reference evidence="19 20" key="1">
    <citation type="submission" date="2019-08" db="EMBL/GenBank/DDBJ databases">
        <title>Complete genome sequence of Kushneria sp. YCWA18, a halophilic phosphate-solubilizing bacterium isolated from Daqiao saltern in China.</title>
        <authorList>
            <person name="Du G.-X."/>
            <person name="Qu L.-Y."/>
        </authorList>
    </citation>
    <scope>NUCLEOTIDE SEQUENCE [LARGE SCALE GENOMIC DNA]</scope>
    <source>
        <strain evidence="19 20">YCWA18</strain>
    </source>
</reference>
<dbReference type="GO" id="GO:0046656">
    <property type="term" value="P:folic acid biosynthetic process"/>
    <property type="evidence" value="ECO:0007669"/>
    <property type="project" value="UniProtKB-KW"/>
</dbReference>
<dbReference type="EC" id="4.1.3.38" evidence="11"/>
<evidence type="ECO:0000256" key="18">
    <source>
        <dbReference type="ARBA" id="ARBA00080135"/>
    </source>
</evidence>
<dbReference type="KEGG" id="kuy:FY550_02885"/>
<dbReference type="InterPro" id="IPR050571">
    <property type="entry name" value="Class-IV_PLP-Dep_Aminotrnsfr"/>
</dbReference>
<evidence type="ECO:0000313" key="19">
    <source>
        <dbReference type="EMBL" id="QEL10179.1"/>
    </source>
</evidence>
<dbReference type="InterPro" id="IPR036038">
    <property type="entry name" value="Aminotransferase-like"/>
</dbReference>
<comment type="pathway">
    <text evidence="4">Amino-acid biosynthesis; L-valine biosynthesis; L-valine from pyruvate: step 4/4.</text>
</comment>
<keyword evidence="19" id="KW-0032">Aminotransferase</keyword>
<dbReference type="NCBIfam" id="NF005209">
    <property type="entry name" value="PRK06680.1"/>
    <property type="match status" value="1"/>
</dbReference>
<comment type="function">
    <text evidence="16">Involved in the biosynthesis of p-aminobenzoate (PABA), a precursor of tetrahydrofolate. Converts 4-amino-4-deoxychorismate into 4-aminobenzoate (PABA) and pyruvate.</text>
</comment>
<dbReference type="EC" id="2.6.1.42" evidence="7"/>
<dbReference type="Proteomes" id="UP000322553">
    <property type="component" value="Chromosome"/>
</dbReference>
<evidence type="ECO:0000256" key="16">
    <source>
        <dbReference type="ARBA" id="ARBA00054027"/>
    </source>
</evidence>
<dbReference type="SUPFAM" id="SSF56752">
    <property type="entry name" value="D-aminoacid aminotransferase-like PLP-dependent enzymes"/>
    <property type="match status" value="1"/>
</dbReference>
<keyword evidence="20" id="KW-1185">Reference proteome</keyword>
<dbReference type="PANTHER" id="PTHR42743:SF11">
    <property type="entry name" value="AMINODEOXYCHORISMATE LYASE"/>
    <property type="match status" value="1"/>
</dbReference>
<evidence type="ECO:0000256" key="17">
    <source>
        <dbReference type="ARBA" id="ARBA00069174"/>
    </source>
</evidence>
<evidence type="ECO:0000256" key="12">
    <source>
        <dbReference type="ARBA" id="ARBA00048212"/>
    </source>
</evidence>
<dbReference type="RefSeq" id="WP_070981536.1">
    <property type="nucleotide sequence ID" value="NZ_CP043420.1"/>
</dbReference>
<comment type="catalytic activity">
    <reaction evidence="13">
        <text>L-isoleucine + 2-oxoglutarate = (S)-3-methyl-2-oxopentanoate + L-glutamate</text>
        <dbReference type="Rhea" id="RHEA:24801"/>
        <dbReference type="ChEBI" id="CHEBI:16810"/>
        <dbReference type="ChEBI" id="CHEBI:29985"/>
        <dbReference type="ChEBI" id="CHEBI:35146"/>
        <dbReference type="ChEBI" id="CHEBI:58045"/>
        <dbReference type="EC" id="2.6.1.42"/>
    </reaction>
</comment>
<dbReference type="FunFam" id="3.20.10.10:FF:000002">
    <property type="entry name" value="D-alanine aminotransferase"/>
    <property type="match status" value="1"/>
</dbReference>
<comment type="pathway">
    <text evidence="5">Amino-acid biosynthesis; L-leucine biosynthesis; L-leucine from 3-methyl-2-oxobutanoate: step 4/4.</text>
</comment>
<dbReference type="Gene3D" id="3.30.470.10">
    <property type="match status" value="1"/>
</dbReference>
<evidence type="ECO:0000256" key="2">
    <source>
        <dbReference type="ARBA" id="ARBA00003109"/>
    </source>
</evidence>
<comment type="function">
    <text evidence="2">Acts on leucine, isoleucine and valine.</text>
</comment>
<organism evidence="19 20">
    <name type="scientific">Kushneria phosphatilytica</name>
    <dbReference type="NCBI Taxonomy" id="657387"/>
    <lineage>
        <taxon>Bacteria</taxon>
        <taxon>Pseudomonadati</taxon>
        <taxon>Pseudomonadota</taxon>
        <taxon>Gammaproteobacteria</taxon>
        <taxon>Oceanospirillales</taxon>
        <taxon>Halomonadaceae</taxon>
        <taxon>Kushneria</taxon>
    </lineage>
</organism>
<evidence type="ECO:0000256" key="8">
    <source>
        <dbReference type="ARBA" id="ARBA00022898"/>
    </source>
</evidence>
<dbReference type="GO" id="GO:0008696">
    <property type="term" value="F:4-amino-4-deoxychorismate lyase activity"/>
    <property type="evidence" value="ECO:0007669"/>
    <property type="project" value="UniProtKB-EC"/>
</dbReference>
<keyword evidence="8" id="KW-0663">Pyridoxal phosphate</keyword>
<comment type="catalytic activity">
    <reaction evidence="15">
        <text>4-amino-4-deoxychorismate = 4-aminobenzoate + pyruvate + H(+)</text>
        <dbReference type="Rhea" id="RHEA:16201"/>
        <dbReference type="ChEBI" id="CHEBI:15361"/>
        <dbReference type="ChEBI" id="CHEBI:15378"/>
        <dbReference type="ChEBI" id="CHEBI:17836"/>
        <dbReference type="ChEBI" id="CHEBI:58406"/>
        <dbReference type="EC" id="4.1.3.38"/>
    </reaction>
</comment>
<comment type="catalytic activity">
    <reaction evidence="12">
        <text>L-valine + 2-oxoglutarate = 3-methyl-2-oxobutanoate + L-glutamate</text>
        <dbReference type="Rhea" id="RHEA:24813"/>
        <dbReference type="ChEBI" id="CHEBI:11851"/>
        <dbReference type="ChEBI" id="CHEBI:16810"/>
        <dbReference type="ChEBI" id="CHEBI:29985"/>
        <dbReference type="ChEBI" id="CHEBI:57762"/>
        <dbReference type="EC" id="2.6.1.42"/>
    </reaction>
</comment>
<dbReference type="CDD" id="cd01558">
    <property type="entry name" value="D-AAT_like"/>
    <property type="match status" value="1"/>
</dbReference>
<accession>A0A1S1NLR5</accession>
<sequence>MSNNSLRTVYVNGDYLPENEAHVSVFDRGFLFADGVYEVTTVLDGRLVDFGNHMARLHRSLGELDMTLATDDNELLAIHRELVQRNGVDQGLVYLQVTRGAADRDFVYPATGTPATLVLFTQHKPLLDAPAARDGLRVVSLPDLRWNRRDIKTVQLLYPSMAKMEAKRRGADDAWLIEGGQVTEGSSSNAWLLDHEDTLVTRALSHSILPGITRSAVMAFAEEQGMRVEERGFTIDEAKAARAAFVTSATSFVTPVVEIDGQPIGDGRPLPAITRLRERFIEESRRRAI</sequence>
<dbReference type="Pfam" id="PF01063">
    <property type="entry name" value="Aminotran_4"/>
    <property type="match status" value="1"/>
</dbReference>
<dbReference type="Gene3D" id="3.20.10.10">
    <property type="entry name" value="D-amino Acid Aminotransferase, subunit A, domain 2"/>
    <property type="match status" value="1"/>
</dbReference>
<keyword evidence="19" id="KW-0808">Transferase</keyword>
<dbReference type="OrthoDB" id="21319at2"/>
<comment type="catalytic activity">
    <reaction evidence="14">
        <text>L-leucine + 2-oxoglutarate = 4-methyl-2-oxopentanoate + L-glutamate</text>
        <dbReference type="Rhea" id="RHEA:18321"/>
        <dbReference type="ChEBI" id="CHEBI:16810"/>
        <dbReference type="ChEBI" id="CHEBI:17865"/>
        <dbReference type="ChEBI" id="CHEBI:29985"/>
        <dbReference type="ChEBI" id="CHEBI:57427"/>
        <dbReference type="EC" id="2.6.1.42"/>
    </reaction>
</comment>
<comment type="pathway">
    <text evidence="3">Amino-acid biosynthesis; L-isoleucine biosynthesis; L-isoleucine from 2-oxobutanoate: step 4/4.</text>
</comment>
<evidence type="ECO:0000256" key="9">
    <source>
        <dbReference type="ARBA" id="ARBA00022909"/>
    </source>
</evidence>
<dbReference type="GO" id="GO:0005829">
    <property type="term" value="C:cytosol"/>
    <property type="evidence" value="ECO:0007669"/>
    <property type="project" value="TreeGrafter"/>
</dbReference>
<protein>
    <recommendedName>
        <fullName evidence="17">Aminodeoxychorismate lyase</fullName>
        <ecNumber evidence="7">2.6.1.42</ecNumber>
        <ecNumber evidence="11">4.1.3.38</ecNumber>
    </recommendedName>
    <alternativeName>
        <fullName evidence="18">4-amino-4-deoxychorismate lyase</fullName>
    </alternativeName>
</protein>
<gene>
    <name evidence="19" type="ORF">FY550_02885</name>
</gene>
<dbReference type="InterPro" id="IPR043132">
    <property type="entry name" value="BCAT-like_C"/>
</dbReference>
<evidence type="ECO:0000256" key="3">
    <source>
        <dbReference type="ARBA" id="ARBA00004824"/>
    </source>
</evidence>
<dbReference type="AlphaFoldDB" id="A0A1S1NLR5"/>
<dbReference type="EMBL" id="CP043420">
    <property type="protein sequence ID" value="QEL10179.1"/>
    <property type="molecule type" value="Genomic_DNA"/>
</dbReference>
<evidence type="ECO:0000256" key="1">
    <source>
        <dbReference type="ARBA" id="ARBA00001933"/>
    </source>
</evidence>
<evidence type="ECO:0000256" key="6">
    <source>
        <dbReference type="ARBA" id="ARBA00009320"/>
    </source>
</evidence>
<name>A0A1S1NLR5_9GAMM</name>
<comment type="similarity">
    <text evidence="6">Belongs to the class-IV pyridoxal-phosphate-dependent aminotransferase family.</text>
</comment>
<evidence type="ECO:0000256" key="11">
    <source>
        <dbReference type="ARBA" id="ARBA00035676"/>
    </source>
</evidence>
<evidence type="ECO:0000313" key="20">
    <source>
        <dbReference type="Proteomes" id="UP000322553"/>
    </source>
</evidence>
<evidence type="ECO:0000256" key="4">
    <source>
        <dbReference type="ARBA" id="ARBA00004931"/>
    </source>
</evidence>
<dbReference type="GO" id="GO:0008652">
    <property type="term" value="P:amino acid biosynthetic process"/>
    <property type="evidence" value="ECO:0007669"/>
    <property type="project" value="UniProtKB-ARBA"/>
</dbReference>
<evidence type="ECO:0000256" key="15">
    <source>
        <dbReference type="ARBA" id="ARBA00049529"/>
    </source>
</evidence>
<comment type="cofactor">
    <cofactor evidence="1">
        <name>pyridoxal 5'-phosphate</name>
        <dbReference type="ChEBI" id="CHEBI:597326"/>
    </cofactor>
</comment>
<proteinExistence type="inferred from homology"/>
<dbReference type="InterPro" id="IPR001544">
    <property type="entry name" value="Aminotrans_IV"/>
</dbReference>
<evidence type="ECO:0000256" key="10">
    <source>
        <dbReference type="ARBA" id="ARBA00035633"/>
    </source>
</evidence>
<comment type="pathway">
    <text evidence="10">Cofactor biosynthesis; tetrahydrofolate biosynthesis; 4-aminobenzoate from chorismate: step 2/2.</text>
</comment>
<evidence type="ECO:0000256" key="5">
    <source>
        <dbReference type="ARBA" id="ARBA00005072"/>
    </source>
</evidence>
<evidence type="ECO:0000256" key="14">
    <source>
        <dbReference type="ARBA" id="ARBA00049229"/>
    </source>
</evidence>
<keyword evidence="9" id="KW-0289">Folate biosynthesis</keyword>